<dbReference type="Gene3D" id="1.10.10.10">
    <property type="entry name" value="Winged helix-like DNA-binding domain superfamily/Winged helix DNA-binding domain"/>
    <property type="match status" value="1"/>
</dbReference>
<evidence type="ECO:0000313" key="3">
    <source>
        <dbReference type="Proteomes" id="UP000613512"/>
    </source>
</evidence>
<dbReference type="InterPro" id="IPR005149">
    <property type="entry name" value="Tscrpt_reg_PadR_N"/>
</dbReference>
<accession>A0A916WAK7</accession>
<dbReference type="Proteomes" id="UP000613512">
    <property type="component" value="Unassembled WGS sequence"/>
</dbReference>
<organism evidence="2 3">
    <name type="scientific">Ornithinibacillus halotolerans</name>
    <dbReference type="NCBI Taxonomy" id="1274357"/>
    <lineage>
        <taxon>Bacteria</taxon>
        <taxon>Bacillati</taxon>
        <taxon>Bacillota</taxon>
        <taxon>Bacilli</taxon>
        <taxon>Bacillales</taxon>
        <taxon>Bacillaceae</taxon>
        <taxon>Ornithinibacillus</taxon>
    </lineage>
</organism>
<dbReference type="PANTHER" id="PTHR43252">
    <property type="entry name" value="TRANSCRIPTIONAL REGULATOR YQJI"/>
    <property type="match status" value="1"/>
</dbReference>
<feature type="domain" description="Transcription regulator PadR N-terminal" evidence="1">
    <location>
        <begin position="54"/>
        <end position="121"/>
    </location>
</feature>
<dbReference type="RefSeq" id="WP_188384975.1">
    <property type="nucleotide sequence ID" value="NZ_BMEY01000012.1"/>
</dbReference>
<dbReference type="EMBL" id="BMEY01000012">
    <property type="protein sequence ID" value="GGA80401.1"/>
    <property type="molecule type" value="Genomic_DNA"/>
</dbReference>
<dbReference type="AlphaFoldDB" id="A0A916WAK7"/>
<dbReference type="Pfam" id="PF03551">
    <property type="entry name" value="PadR"/>
    <property type="match status" value="1"/>
</dbReference>
<evidence type="ECO:0000259" key="1">
    <source>
        <dbReference type="Pfam" id="PF03551"/>
    </source>
</evidence>
<dbReference type="SUPFAM" id="SSF46785">
    <property type="entry name" value="Winged helix' DNA-binding domain"/>
    <property type="match status" value="1"/>
</dbReference>
<keyword evidence="3" id="KW-1185">Reference proteome</keyword>
<proteinExistence type="predicted"/>
<reference evidence="2" key="2">
    <citation type="submission" date="2020-09" db="EMBL/GenBank/DDBJ databases">
        <authorList>
            <person name="Sun Q."/>
            <person name="Zhou Y."/>
        </authorList>
    </citation>
    <scope>NUCLEOTIDE SEQUENCE</scope>
    <source>
        <strain evidence="2">CGMCC 1.12408</strain>
    </source>
</reference>
<dbReference type="InterPro" id="IPR036388">
    <property type="entry name" value="WH-like_DNA-bd_sf"/>
</dbReference>
<evidence type="ECO:0000313" key="2">
    <source>
        <dbReference type="EMBL" id="GGA80401.1"/>
    </source>
</evidence>
<gene>
    <name evidence="2" type="primary">lstR</name>
    <name evidence="2" type="ORF">GCM10008025_24750</name>
</gene>
<sequence length="144" mass="16700">MNNSLSNLKRSMKESVFKEFSFPEERKNAVKEEINGKQAKHQLHAWKEKTIIAVLETIQNQPKHGFDISTNLFQKQDFAFKSNEGELYALLHVLENKSIITSTWIEDKKYYSLSKKGKKLLVTYKEESPKLSLILLDIIQEAAL</sequence>
<name>A0A916WAK7_9BACI</name>
<reference evidence="2" key="1">
    <citation type="journal article" date="2014" name="Int. J. Syst. Evol. Microbiol.">
        <title>Complete genome sequence of Corynebacterium casei LMG S-19264T (=DSM 44701T), isolated from a smear-ripened cheese.</title>
        <authorList>
            <consortium name="US DOE Joint Genome Institute (JGI-PGF)"/>
            <person name="Walter F."/>
            <person name="Albersmeier A."/>
            <person name="Kalinowski J."/>
            <person name="Ruckert C."/>
        </authorList>
    </citation>
    <scope>NUCLEOTIDE SEQUENCE</scope>
    <source>
        <strain evidence="2">CGMCC 1.12408</strain>
    </source>
</reference>
<comment type="caution">
    <text evidence="2">The sequence shown here is derived from an EMBL/GenBank/DDBJ whole genome shotgun (WGS) entry which is preliminary data.</text>
</comment>
<protein>
    <recommendedName>
        <fullName evidence="1">Transcription regulator PadR N-terminal domain-containing protein</fullName>
    </recommendedName>
</protein>
<dbReference type="PANTHER" id="PTHR43252:SF2">
    <property type="entry name" value="TRANSCRIPTION REGULATOR, PADR-LIKE FAMILY"/>
    <property type="match status" value="1"/>
</dbReference>
<dbReference type="NCBIfam" id="NF006931">
    <property type="entry name" value="PRK09416.1"/>
    <property type="match status" value="1"/>
</dbReference>
<dbReference type="InterPro" id="IPR036390">
    <property type="entry name" value="WH_DNA-bd_sf"/>
</dbReference>